<keyword evidence="1" id="KW-0812">Transmembrane</keyword>
<proteinExistence type="predicted"/>
<accession>A0A645FES7</accession>
<dbReference type="InterPro" id="IPR003718">
    <property type="entry name" value="OsmC/Ohr_fam"/>
</dbReference>
<evidence type="ECO:0000256" key="1">
    <source>
        <dbReference type="SAM" id="Phobius"/>
    </source>
</evidence>
<dbReference type="PANTHER" id="PTHR34352">
    <property type="entry name" value="PROTEIN YHFA"/>
    <property type="match status" value="1"/>
</dbReference>
<dbReference type="SUPFAM" id="SSF82784">
    <property type="entry name" value="OsmC-like"/>
    <property type="match status" value="1"/>
</dbReference>
<dbReference type="AlphaFoldDB" id="A0A645FES7"/>
<dbReference type="PANTHER" id="PTHR34352:SF1">
    <property type="entry name" value="PROTEIN YHFA"/>
    <property type="match status" value="1"/>
</dbReference>
<dbReference type="InterPro" id="IPR015946">
    <property type="entry name" value="KH_dom-like_a/b"/>
</dbReference>
<gene>
    <name evidence="2" type="ORF">SDC9_160218</name>
</gene>
<keyword evidence="1" id="KW-1133">Transmembrane helix</keyword>
<feature type="transmembrane region" description="Helical" evidence="1">
    <location>
        <begin position="50"/>
        <end position="67"/>
    </location>
</feature>
<reference evidence="2" key="1">
    <citation type="submission" date="2019-08" db="EMBL/GenBank/DDBJ databases">
        <authorList>
            <person name="Kucharzyk K."/>
            <person name="Murdoch R.W."/>
            <person name="Higgins S."/>
            <person name="Loffler F."/>
        </authorList>
    </citation>
    <scope>NUCLEOTIDE SEQUENCE</scope>
</reference>
<organism evidence="2">
    <name type="scientific">bioreactor metagenome</name>
    <dbReference type="NCBI Taxonomy" id="1076179"/>
    <lineage>
        <taxon>unclassified sequences</taxon>
        <taxon>metagenomes</taxon>
        <taxon>ecological metagenomes</taxon>
    </lineage>
</organism>
<keyword evidence="1" id="KW-0472">Membrane</keyword>
<dbReference type="EMBL" id="VSSQ01059320">
    <property type="protein sequence ID" value="MPN12898.1"/>
    <property type="molecule type" value="Genomic_DNA"/>
</dbReference>
<protein>
    <recommendedName>
        <fullName evidence="3">Protein YhfA</fullName>
    </recommendedName>
</protein>
<sequence length="144" mass="15941">MSELHEEVSIRLINDKVRFTGVSTANPDHPVSIDYVPPLGDGMGFKGLELFLLSFGGCSATAVVALLRKMGKTVSGFEVRAKGTRSEKPPIKLEKISVEFVLESKDAEEKDLRRAVQLAEESVCPVWQLIKNNVDVVPEYRVIK</sequence>
<dbReference type="Pfam" id="PF02566">
    <property type="entry name" value="OsmC"/>
    <property type="match status" value="1"/>
</dbReference>
<evidence type="ECO:0008006" key="3">
    <source>
        <dbReference type="Google" id="ProtNLM"/>
    </source>
</evidence>
<evidence type="ECO:0000313" key="2">
    <source>
        <dbReference type="EMBL" id="MPN12898.1"/>
    </source>
</evidence>
<dbReference type="InterPro" id="IPR036102">
    <property type="entry name" value="OsmC/Ohrsf"/>
</dbReference>
<dbReference type="Gene3D" id="3.30.300.20">
    <property type="match status" value="1"/>
</dbReference>
<comment type="caution">
    <text evidence="2">The sequence shown here is derived from an EMBL/GenBank/DDBJ whole genome shotgun (WGS) entry which is preliminary data.</text>
</comment>
<name>A0A645FES7_9ZZZZ</name>